<dbReference type="PROSITE" id="PS51677">
    <property type="entry name" value="NODB"/>
    <property type="match status" value="1"/>
</dbReference>
<dbReference type="AlphaFoldDB" id="A0A1H6X6G1"/>
<dbReference type="GO" id="GO:0016810">
    <property type="term" value="F:hydrolase activity, acting on carbon-nitrogen (but not peptide) bonds"/>
    <property type="evidence" value="ECO:0007669"/>
    <property type="project" value="InterPro"/>
</dbReference>
<reference evidence="3" key="1">
    <citation type="submission" date="2016-10" db="EMBL/GenBank/DDBJ databases">
        <authorList>
            <person name="Varghese N."/>
        </authorList>
    </citation>
    <scope>NUCLEOTIDE SEQUENCE [LARGE SCALE GENOMIC DNA]</scope>
    <source>
        <strain evidence="3">DSM 24868</strain>
    </source>
</reference>
<dbReference type="SUPFAM" id="SSF88713">
    <property type="entry name" value="Glycoside hydrolase/deacetylase"/>
    <property type="match status" value="1"/>
</dbReference>
<sequence>MLSETPVRRVASGGLALPGPACALTFDDGPNGLDTIRLLDFLKARGIRAVFAVIGAEIQRPAGTTADGSPIPSGAEVLQRIVADGHVLCNHSTSFEDMGSWHALDVRDDMLKNLAIIEEAVGDEVPVPYWRAPNGSWGQTAPVAVRLGMQPLDVANVIEDWVDQDPAVLASRLRLAMTPGELVLLHDGGGNRSGTVDAVIEVVTERLAEGWSFVLPEMP</sequence>
<accession>A0A1H6X6G1</accession>
<dbReference type="Proteomes" id="UP000183315">
    <property type="component" value="Unassembled WGS sequence"/>
</dbReference>
<dbReference type="CDD" id="cd10917">
    <property type="entry name" value="CE4_NodB_like_6s_7s"/>
    <property type="match status" value="1"/>
</dbReference>
<dbReference type="Gene3D" id="3.20.20.370">
    <property type="entry name" value="Glycoside hydrolase/deacetylase"/>
    <property type="match status" value="1"/>
</dbReference>
<proteinExistence type="predicted"/>
<organism evidence="2 3">
    <name type="scientific">Demequina mangrovi</name>
    <dbReference type="NCBI Taxonomy" id="1043493"/>
    <lineage>
        <taxon>Bacteria</taxon>
        <taxon>Bacillati</taxon>
        <taxon>Actinomycetota</taxon>
        <taxon>Actinomycetes</taxon>
        <taxon>Micrococcales</taxon>
        <taxon>Demequinaceae</taxon>
        <taxon>Demequina</taxon>
    </lineage>
</organism>
<evidence type="ECO:0000259" key="1">
    <source>
        <dbReference type="PROSITE" id="PS51677"/>
    </source>
</evidence>
<dbReference type="Pfam" id="PF01522">
    <property type="entry name" value="Polysacc_deac_1"/>
    <property type="match status" value="1"/>
</dbReference>
<gene>
    <name evidence="2" type="ORF">SAMN05421637_1314</name>
</gene>
<dbReference type="eggNOG" id="COG0726">
    <property type="taxonomic scope" value="Bacteria"/>
</dbReference>
<dbReference type="PANTHER" id="PTHR10587">
    <property type="entry name" value="GLYCOSYL TRANSFERASE-RELATED"/>
    <property type="match status" value="1"/>
</dbReference>
<dbReference type="STRING" id="1043493.SAMN05421637_1314"/>
<dbReference type="InterPro" id="IPR011330">
    <property type="entry name" value="Glyco_hydro/deAcase_b/a-brl"/>
</dbReference>
<dbReference type="EMBL" id="FNZI01000002">
    <property type="protein sequence ID" value="SEJ24791.1"/>
    <property type="molecule type" value="Genomic_DNA"/>
</dbReference>
<evidence type="ECO:0000313" key="2">
    <source>
        <dbReference type="EMBL" id="SEJ24791.1"/>
    </source>
</evidence>
<dbReference type="InterPro" id="IPR050248">
    <property type="entry name" value="Polysacc_deacetylase_ArnD"/>
</dbReference>
<feature type="domain" description="NodB homology" evidence="1">
    <location>
        <begin position="20"/>
        <end position="219"/>
    </location>
</feature>
<dbReference type="PANTHER" id="PTHR10587:SF137">
    <property type="entry name" value="4-DEOXY-4-FORMAMIDO-L-ARABINOSE-PHOSPHOUNDECAPRENOL DEFORMYLASE ARND-RELATED"/>
    <property type="match status" value="1"/>
</dbReference>
<name>A0A1H6X6G1_9MICO</name>
<dbReference type="InterPro" id="IPR002509">
    <property type="entry name" value="NODB_dom"/>
</dbReference>
<dbReference type="OrthoDB" id="9815836at2"/>
<protein>
    <submittedName>
        <fullName evidence="2">Peptidoglycan/xylan/chitin deacetylase, PgdA/CDA1 family</fullName>
    </submittedName>
</protein>
<dbReference type="GO" id="GO:0005975">
    <property type="term" value="P:carbohydrate metabolic process"/>
    <property type="evidence" value="ECO:0007669"/>
    <property type="project" value="InterPro"/>
</dbReference>
<evidence type="ECO:0000313" key="3">
    <source>
        <dbReference type="Proteomes" id="UP000183315"/>
    </source>
</evidence>
<keyword evidence="3" id="KW-1185">Reference proteome</keyword>
<dbReference type="RefSeq" id="WP_042214103.1">
    <property type="nucleotide sequence ID" value="NZ_BBLU01000005.1"/>
</dbReference>